<dbReference type="RefSeq" id="WP_194415288.1">
    <property type="nucleotide sequence ID" value="NZ_BAABKZ010000005.1"/>
</dbReference>
<evidence type="ECO:0000313" key="3">
    <source>
        <dbReference type="Proteomes" id="UP001501407"/>
    </source>
</evidence>
<dbReference type="PANTHER" id="PTHR48050:SF13">
    <property type="entry name" value="STEROL 3-BETA-GLUCOSYLTRANSFERASE UGT80A2"/>
    <property type="match status" value="1"/>
</dbReference>
<dbReference type="Pfam" id="PF06722">
    <property type="entry name" value="EryCIII-like_C"/>
    <property type="match status" value="1"/>
</dbReference>
<gene>
    <name evidence="2" type="ORF">GCM10025760_35520</name>
</gene>
<dbReference type="Proteomes" id="UP001501407">
    <property type="component" value="Unassembled WGS sequence"/>
</dbReference>
<dbReference type="InterPro" id="IPR050426">
    <property type="entry name" value="Glycosyltransferase_28"/>
</dbReference>
<organism evidence="2 3">
    <name type="scientific">Microbacterium yannicii</name>
    <dbReference type="NCBI Taxonomy" id="671622"/>
    <lineage>
        <taxon>Bacteria</taxon>
        <taxon>Bacillati</taxon>
        <taxon>Actinomycetota</taxon>
        <taxon>Actinomycetes</taxon>
        <taxon>Micrococcales</taxon>
        <taxon>Microbacteriaceae</taxon>
        <taxon>Microbacterium</taxon>
    </lineage>
</organism>
<dbReference type="InterPro" id="IPR002213">
    <property type="entry name" value="UDP_glucos_trans"/>
</dbReference>
<evidence type="ECO:0000313" key="2">
    <source>
        <dbReference type="EMBL" id="GAA5099421.1"/>
    </source>
</evidence>
<keyword evidence="3" id="KW-1185">Reference proteome</keyword>
<comment type="caution">
    <text evidence="2">The sequence shown here is derived from an EMBL/GenBank/DDBJ whole genome shotgun (WGS) entry which is preliminary data.</text>
</comment>
<dbReference type="CDD" id="cd03784">
    <property type="entry name" value="GT1_Gtf-like"/>
    <property type="match status" value="1"/>
</dbReference>
<dbReference type="SUPFAM" id="SSF53756">
    <property type="entry name" value="UDP-Glycosyltransferase/glycogen phosphorylase"/>
    <property type="match status" value="1"/>
</dbReference>
<dbReference type="InterPro" id="IPR010610">
    <property type="entry name" value="EryCIII-like_C"/>
</dbReference>
<accession>A0ABP9MPL6</accession>
<proteinExistence type="predicted"/>
<sequence>MARYVFVTWDGGGNRMPTIAIARALVQRGHEVRVLGHDSQAAAYRAAGLRFTAFASAPGFVLDPRPAGMLRLFTDRGLADDTLSQLAADPADVVVVDCMLLAVADILDRMQQTFVLLEHTMHGFLAPGFRVLGPLAWPRDVRVGRPRKHAAPILVASVPGLTGPFPPPPELSAVRGAIVYAGAMTTAVAAAPTEPTVAVSLSTFRFTDLVATWRRVFAAVEGLDAHVVATLGPAMTAEEVAVPAGVEVHQWMPHEEVFPRASLVVGHGGHGTTLASLAHGVPVLILPLDATSDQPRMGRAAARACVGVTMSRRSEPALIRRAIEDALADDRMHARAKRLGEAIRTWDGPGRAADVLELSASVAR</sequence>
<reference evidence="3" key="1">
    <citation type="journal article" date="2019" name="Int. J. Syst. Evol. Microbiol.">
        <title>The Global Catalogue of Microorganisms (GCM) 10K type strain sequencing project: providing services to taxonomists for standard genome sequencing and annotation.</title>
        <authorList>
            <consortium name="The Broad Institute Genomics Platform"/>
            <consortium name="The Broad Institute Genome Sequencing Center for Infectious Disease"/>
            <person name="Wu L."/>
            <person name="Ma J."/>
        </authorList>
    </citation>
    <scope>NUCLEOTIDE SEQUENCE [LARGE SCALE GENOMIC DNA]</scope>
    <source>
        <strain evidence="3">JCM 18959</strain>
    </source>
</reference>
<dbReference type="EMBL" id="BAABKZ010000005">
    <property type="protein sequence ID" value="GAA5099421.1"/>
    <property type="molecule type" value="Genomic_DNA"/>
</dbReference>
<protein>
    <recommendedName>
        <fullName evidence="1">Erythromycin biosynthesis protein CIII-like C-terminal domain-containing protein</fullName>
    </recommendedName>
</protein>
<dbReference type="Gene3D" id="3.40.50.2000">
    <property type="entry name" value="Glycogen Phosphorylase B"/>
    <property type="match status" value="3"/>
</dbReference>
<feature type="domain" description="Erythromycin biosynthesis protein CIII-like C-terminal" evidence="1">
    <location>
        <begin position="215"/>
        <end position="342"/>
    </location>
</feature>
<name>A0ABP9MPL6_9MICO</name>
<evidence type="ECO:0000259" key="1">
    <source>
        <dbReference type="Pfam" id="PF06722"/>
    </source>
</evidence>
<dbReference type="PANTHER" id="PTHR48050">
    <property type="entry name" value="STEROL 3-BETA-GLUCOSYLTRANSFERASE"/>
    <property type="match status" value="1"/>
</dbReference>